<evidence type="ECO:0000259" key="4">
    <source>
        <dbReference type="Pfam" id="PF22178"/>
    </source>
</evidence>
<dbReference type="PANTHER" id="PTHR32305:SF11">
    <property type="entry name" value="TYPE VI SECRETION SYSTEM SPIKE PROTEIN VGRG3"/>
    <property type="match status" value="1"/>
</dbReference>
<dbReference type="InterPro" id="IPR054030">
    <property type="entry name" value="Gp5_Vgr_C"/>
</dbReference>
<reference evidence="5 6" key="1">
    <citation type="submission" date="2009-06" db="EMBL/GenBank/DDBJ databases">
        <title>Complete sequence of Dickeya zeae Ech1591.</title>
        <authorList>
            <consortium name="US DOE Joint Genome Institute"/>
            <person name="Lucas S."/>
            <person name="Copeland A."/>
            <person name="Lapidus A."/>
            <person name="Glavina del Rio T."/>
            <person name="Tice H."/>
            <person name="Bruce D."/>
            <person name="Goodwin L."/>
            <person name="Pitluck S."/>
            <person name="Chertkov O."/>
            <person name="Brettin T."/>
            <person name="Detter J.C."/>
            <person name="Han C."/>
            <person name="Larimer F."/>
            <person name="Land M."/>
            <person name="Hauser L."/>
            <person name="Kyrpides N."/>
            <person name="Ovchinnikova G."/>
            <person name="Balakrishnan V."/>
            <person name="Glasner J."/>
            <person name="Perna N.T."/>
        </authorList>
    </citation>
    <scope>NUCLEOTIDE SEQUENCE [LARGE SCALE GENOMIC DNA]</scope>
    <source>
        <strain evidence="5 6">Ech1591</strain>
    </source>
</reference>
<dbReference type="SUPFAM" id="SSF69279">
    <property type="entry name" value="Phage tail proteins"/>
    <property type="match status" value="2"/>
</dbReference>
<evidence type="ECO:0000256" key="1">
    <source>
        <dbReference type="ARBA" id="ARBA00005558"/>
    </source>
</evidence>
<name>C6CPH4_DICC1</name>
<dbReference type="NCBIfam" id="TIGR01646">
    <property type="entry name" value="vgr_GE"/>
    <property type="match status" value="1"/>
</dbReference>
<dbReference type="PANTHER" id="PTHR32305">
    <property type="match status" value="1"/>
</dbReference>
<organism evidence="5 6">
    <name type="scientific">Dickeya chrysanthemi (strain Ech1591)</name>
    <name type="common">Dickeya zeae (strain Ech1591)</name>
    <dbReference type="NCBI Taxonomy" id="561229"/>
    <lineage>
        <taxon>Bacteria</taxon>
        <taxon>Pseudomonadati</taxon>
        <taxon>Pseudomonadota</taxon>
        <taxon>Gammaproteobacteria</taxon>
        <taxon>Enterobacterales</taxon>
        <taxon>Pectobacteriaceae</taxon>
        <taxon>Dickeya</taxon>
    </lineage>
</organism>
<evidence type="ECO:0000313" key="5">
    <source>
        <dbReference type="EMBL" id="ACT06029.1"/>
    </source>
</evidence>
<dbReference type="Pfam" id="PF04717">
    <property type="entry name" value="Phage_base_V"/>
    <property type="match status" value="1"/>
</dbReference>
<dbReference type="EMBL" id="CP001655">
    <property type="protein sequence ID" value="ACT06029.1"/>
    <property type="molecule type" value="Genomic_DNA"/>
</dbReference>
<evidence type="ECO:0000256" key="2">
    <source>
        <dbReference type="SAM" id="MobiDB-lite"/>
    </source>
</evidence>
<dbReference type="InterPro" id="IPR050708">
    <property type="entry name" value="T6SS_VgrG/RHS"/>
</dbReference>
<gene>
    <name evidence="5" type="ordered locus">Dd1591_1162</name>
</gene>
<dbReference type="InterPro" id="IPR017847">
    <property type="entry name" value="T6SS_RhsGE_Vgr_subset"/>
</dbReference>
<dbReference type="GeneID" id="45079283"/>
<proteinExistence type="inferred from homology"/>
<dbReference type="SUPFAM" id="SSF69255">
    <property type="entry name" value="gp5 N-terminal domain-like"/>
    <property type="match status" value="1"/>
</dbReference>
<dbReference type="RefSeq" id="WP_012768907.1">
    <property type="nucleotide sequence ID" value="NC_012912.1"/>
</dbReference>
<comment type="similarity">
    <text evidence="1">Belongs to the VgrG protein family.</text>
</comment>
<dbReference type="Pfam" id="PF05954">
    <property type="entry name" value="Phage_GPD"/>
    <property type="match status" value="1"/>
</dbReference>
<dbReference type="NCBIfam" id="TIGR03361">
    <property type="entry name" value="VI_Rhs_Vgr"/>
    <property type="match status" value="1"/>
</dbReference>
<feature type="region of interest" description="Disordered" evidence="2">
    <location>
        <begin position="449"/>
        <end position="468"/>
    </location>
</feature>
<dbReference type="InterPro" id="IPR037026">
    <property type="entry name" value="Vgr_OB-fold_dom_sf"/>
</dbReference>
<dbReference type="Gene3D" id="4.10.220.110">
    <property type="match status" value="1"/>
</dbReference>
<evidence type="ECO:0000259" key="3">
    <source>
        <dbReference type="Pfam" id="PF04717"/>
    </source>
</evidence>
<feature type="domain" description="Gp5/Type VI secretion system Vgr protein OB-fold" evidence="3">
    <location>
        <begin position="385"/>
        <end position="450"/>
    </location>
</feature>
<accession>C6CPH4</accession>
<evidence type="ECO:0000313" key="6">
    <source>
        <dbReference type="Proteomes" id="UP000002735"/>
    </source>
</evidence>
<dbReference type="KEGG" id="dze:Dd1591_1162"/>
<dbReference type="Pfam" id="PF22178">
    <property type="entry name" value="Gp5_trimer_C"/>
    <property type="match status" value="1"/>
</dbReference>
<dbReference type="InterPro" id="IPR006533">
    <property type="entry name" value="T6SS_Vgr_RhsGE"/>
</dbReference>
<dbReference type="Gene3D" id="3.55.50.10">
    <property type="entry name" value="Baseplate protein-like domains"/>
    <property type="match status" value="1"/>
</dbReference>
<dbReference type="SUPFAM" id="SSF69349">
    <property type="entry name" value="Phage fibre proteins"/>
    <property type="match status" value="1"/>
</dbReference>
<feature type="domain" description="Gp5/Type VI secretion system Vgr C-terminal trimerisation" evidence="4">
    <location>
        <begin position="469"/>
        <end position="574"/>
    </location>
</feature>
<dbReference type="Gene3D" id="2.30.110.50">
    <property type="match status" value="1"/>
</dbReference>
<sequence length="617" mass="67776">MANSTGLQFTVKVGALPETTFAVVDFELSEALNQPFALSLNLASSQADIDFGAVLDQPCELLVWYEGELQRRVSGIVSRFAQGDTGFRRTRYQAEVRPALWRLGLRTNARIFQTQKPEAIISTLLEEAGITDYAFALRHDHAVREYCVQYRESDLAFINRLAAEEGMFYFHEFEAGKHRVVFADDAGALAKGPALFFNLATQGLSEGAYVRRFRYAEAVSTAEVELKDYSFKTPAYGLSHKKTSNELDHQRESYQHFDYPGRFKQDPSGKAFTGYRLDALRAGAMTGAGESNAAGLMPGSSFTLTEHPNPAFNLAWQVVAVTHSGQQPQALEEESGGEPTTLSNSFEVVKATTTWRAAMPYKPMVDGPQIATVVGPAGEEIYCDEFGRVKLQFPWDRYGASDDQSSCWVRVSQGWAGGQYGLIAIPRIGHEVVVSFLEGDPDQPIVTGRTFHATNPSPYPLPASKTRTSLRTRTHKGAGFNELRFEDQAGQEEVFIHAQKDMNTVVLNNRSTSVNASHTENVGGDQTVVVQHNQTVSVKENQVTEIQGEQTVAVTQNRHTTVNDNESLQVKNNIAIQSQSGDILIATAGGFIAIDKDGNISITGKGLVLNGTRIDLN</sequence>
<dbReference type="InterPro" id="IPR006531">
    <property type="entry name" value="Gp5/Vgr_OB"/>
</dbReference>
<dbReference type="eggNOG" id="COG3501">
    <property type="taxonomic scope" value="Bacteria"/>
</dbReference>
<dbReference type="STRING" id="561229.Dd1591_1162"/>
<dbReference type="OrthoDB" id="6710627at2"/>
<dbReference type="HOGENOM" id="CLU_004121_8_0_6"/>
<dbReference type="Proteomes" id="UP000002735">
    <property type="component" value="Chromosome"/>
</dbReference>
<dbReference type="Gene3D" id="2.40.50.230">
    <property type="entry name" value="Gp5 N-terminal domain"/>
    <property type="match status" value="1"/>
</dbReference>
<protein>
    <submittedName>
        <fullName evidence="5">Type VI secretion system Vgr family protein</fullName>
    </submittedName>
</protein>
<dbReference type="AlphaFoldDB" id="C6CPH4"/>